<keyword evidence="2" id="KW-1133">Transmembrane helix</keyword>
<accession>A0A8J4SZ23</accession>
<dbReference type="Proteomes" id="UP000748531">
    <property type="component" value="Unassembled WGS sequence"/>
</dbReference>
<gene>
    <name evidence="4" type="ORF">PHET_04586</name>
</gene>
<dbReference type="AlphaFoldDB" id="A0A8J4SZ23"/>
<dbReference type="EMBL" id="LUCH01002095">
    <property type="protein sequence ID" value="KAF5401996.1"/>
    <property type="molecule type" value="Genomic_DNA"/>
</dbReference>
<dbReference type="OrthoDB" id="6254248at2759"/>
<reference evidence="4" key="1">
    <citation type="submission" date="2019-05" db="EMBL/GenBank/DDBJ databases">
        <title>Annotation for the trematode Paragonimus heterotremus.</title>
        <authorList>
            <person name="Choi Y.-J."/>
        </authorList>
    </citation>
    <scope>NUCLEOTIDE SEQUENCE</scope>
    <source>
        <strain evidence="4">LC</strain>
    </source>
</reference>
<feature type="region of interest" description="Disordered" evidence="1">
    <location>
        <begin position="129"/>
        <end position="162"/>
    </location>
</feature>
<proteinExistence type="predicted"/>
<feature type="compositionally biased region" description="Polar residues" evidence="1">
    <location>
        <begin position="129"/>
        <end position="158"/>
    </location>
</feature>
<keyword evidence="5" id="KW-1185">Reference proteome</keyword>
<feature type="domain" description="Matrix-remodeling-associated protein 7 helical" evidence="3">
    <location>
        <begin position="170"/>
        <end position="218"/>
    </location>
</feature>
<dbReference type="Pfam" id="PF25473">
    <property type="entry name" value="MXRA7_helical"/>
    <property type="match status" value="1"/>
</dbReference>
<evidence type="ECO:0000259" key="3">
    <source>
        <dbReference type="Pfam" id="PF25473"/>
    </source>
</evidence>
<organism evidence="4 5">
    <name type="scientific">Paragonimus heterotremus</name>
    <dbReference type="NCBI Taxonomy" id="100268"/>
    <lineage>
        <taxon>Eukaryota</taxon>
        <taxon>Metazoa</taxon>
        <taxon>Spiralia</taxon>
        <taxon>Lophotrochozoa</taxon>
        <taxon>Platyhelminthes</taxon>
        <taxon>Trematoda</taxon>
        <taxon>Digenea</taxon>
        <taxon>Plagiorchiida</taxon>
        <taxon>Troglotremata</taxon>
        <taxon>Troglotrematidae</taxon>
        <taxon>Paragonimus</taxon>
    </lineage>
</organism>
<evidence type="ECO:0000313" key="5">
    <source>
        <dbReference type="Proteomes" id="UP000748531"/>
    </source>
</evidence>
<comment type="caution">
    <text evidence="4">The sequence shown here is derived from an EMBL/GenBank/DDBJ whole genome shotgun (WGS) entry which is preliminary data.</text>
</comment>
<dbReference type="InterPro" id="IPR057534">
    <property type="entry name" value="MXRA7_helical"/>
</dbReference>
<evidence type="ECO:0000256" key="1">
    <source>
        <dbReference type="SAM" id="MobiDB-lite"/>
    </source>
</evidence>
<keyword evidence="2" id="KW-0812">Transmembrane</keyword>
<sequence length="234" mass="25445">MVHAASEKPTSVLTLSSVDFLITVLTTLFLGALVRKLVLLSFGRRRKSPITQLSSTPDAIDRGNTRATSQLGSTMLNNRPLPAFLNGVENVNQLLASCPFMAALQANEENPATVDDSCDNVGTRLNISENAATKPSSPTYSGPQQSICGSPELSSTERFGQPIPAPQITVTLSQEEEAEERQARLTQLDRIYALMQSQPDRFGTVSVADMRQQMSHYYYQAEESALTTATDSSQ</sequence>
<evidence type="ECO:0000256" key="2">
    <source>
        <dbReference type="SAM" id="Phobius"/>
    </source>
</evidence>
<evidence type="ECO:0000313" key="4">
    <source>
        <dbReference type="EMBL" id="KAF5401996.1"/>
    </source>
</evidence>
<name>A0A8J4SZ23_9TREM</name>
<protein>
    <recommendedName>
        <fullName evidence="3">Matrix-remodeling-associated protein 7 helical domain-containing protein</fullName>
    </recommendedName>
</protein>
<keyword evidence="2" id="KW-0472">Membrane</keyword>
<feature type="transmembrane region" description="Helical" evidence="2">
    <location>
        <begin position="20"/>
        <end position="38"/>
    </location>
</feature>